<accession>A0A0K0FP60</accession>
<proteinExistence type="predicted"/>
<keyword evidence="3" id="KW-0472">Membrane</keyword>
<reference evidence="5" key="1">
    <citation type="submission" date="2014-07" db="EMBL/GenBank/DDBJ databases">
        <authorList>
            <person name="Martin A.A"/>
            <person name="De Silva N."/>
        </authorList>
    </citation>
    <scope>NUCLEOTIDE SEQUENCE</scope>
</reference>
<keyword evidence="3" id="KW-0812">Transmembrane</keyword>
<dbReference type="AlphaFoldDB" id="A0A0K0FP60"/>
<dbReference type="SUPFAM" id="SSF49354">
    <property type="entry name" value="PapD-like"/>
    <property type="match status" value="1"/>
</dbReference>
<evidence type="ECO:0000313" key="6">
    <source>
        <dbReference type="WBParaSite" id="SVE_1091200.1"/>
    </source>
</evidence>
<dbReference type="WBParaSite" id="SVE_1091200.1">
    <property type="protein sequence ID" value="SVE_1091200.1"/>
    <property type="gene ID" value="SVE_1091200"/>
</dbReference>
<keyword evidence="1" id="KW-0206">Cytoskeleton</keyword>
<reference evidence="6" key="2">
    <citation type="submission" date="2015-08" db="UniProtKB">
        <authorList>
            <consortium name="WormBaseParasite"/>
        </authorList>
    </citation>
    <scope>IDENTIFICATION</scope>
</reference>
<feature type="region of interest" description="Disordered" evidence="2">
    <location>
        <begin position="29"/>
        <end position="124"/>
    </location>
</feature>
<keyword evidence="1" id="KW-0963">Cytoplasm</keyword>
<organism evidence="5 6">
    <name type="scientific">Strongyloides venezuelensis</name>
    <name type="common">Threadworm</name>
    <dbReference type="NCBI Taxonomy" id="75913"/>
    <lineage>
        <taxon>Eukaryota</taxon>
        <taxon>Metazoa</taxon>
        <taxon>Ecdysozoa</taxon>
        <taxon>Nematoda</taxon>
        <taxon>Chromadorea</taxon>
        <taxon>Rhabditida</taxon>
        <taxon>Tylenchina</taxon>
        <taxon>Panagrolaimomorpha</taxon>
        <taxon>Strongyloidoidea</taxon>
        <taxon>Strongyloididae</taxon>
        <taxon>Strongyloides</taxon>
    </lineage>
</organism>
<feature type="compositionally biased region" description="Basic and acidic residues" evidence="2">
    <location>
        <begin position="95"/>
        <end position="106"/>
    </location>
</feature>
<evidence type="ECO:0000256" key="3">
    <source>
        <dbReference type="SAM" id="Phobius"/>
    </source>
</evidence>
<dbReference type="Proteomes" id="UP000035680">
    <property type="component" value="Unassembled WGS sequence"/>
</dbReference>
<comment type="function">
    <text evidence="1">Central component in molecular interactions underlying sperm crawling. Forms an extensive filament system that extends from sperm villipoda, along the leading edge of the pseudopod.</text>
</comment>
<dbReference type="Pfam" id="PF00635">
    <property type="entry name" value="Motile_Sperm"/>
    <property type="match status" value="1"/>
</dbReference>
<keyword evidence="5" id="KW-1185">Reference proteome</keyword>
<evidence type="ECO:0000256" key="2">
    <source>
        <dbReference type="SAM" id="MobiDB-lite"/>
    </source>
</evidence>
<dbReference type="InterPro" id="IPR013783">
    <property type="entry name" value="Ig-like_fold"/>
</dbReference>
<dbReference type="InterPro" id="IPR000535">
    <property type="entry name" value="MSP_dom"/>
</dbReference>
<dbReference type="PROSITE" id="PS50202">
    <property type="entry name" value="MSP"/>
    <property type="match status" value="1"/>
</dbReference>
<evidence type="ECO:0000256" key="1">
    <source>
        <dbReference type="RuleBase" id="RU003425"/>
    </source>
</evidence>
<feature type="compositionally biased region" description="Polar residues" evidence="2">
    <location>
        <begin position="83"/>
        <end position="94"/>
    </location>
</feature>
<evidence type="ECO:0000313" key="5">
    <source>
        <dbReference type="Proteomes" id="UP000035680"/>
    </source>
</evidence>
<dbReference type="Gene3D" id="2.60.40.10">
    <property type="entry name" value="Immunoglobulins"/>
    <property type="match status" value="1"/>
</dbReference>
<feature type="compositionally biased region" description="Basic residues" evidence="2">
    <location>
        <begin position="47"/>
        <end position="65"/>
    </location>
</feature>
<keyword evidence="3" id="KW-1133">Transmembrane helix</keyword>
<feature type="domain" description="MSP" evidence="4">
    <location>
        <begin position="146"/>
        <end position="254"/>
    </location>
</feature>
<name>A0A0K0FP60_STRVS</name>
<sequence>MFLDICYYLTILFVTLITFPGFILPGCKGNKSGKETKKTSNNVSQKKTQKKSKKSTSSRRKVKTAGKKEDKSKKGSSIRDVTKTQTENNNSISTKGKEEEGGDKNISRTPSKGPEAPGGGSVKEQDFVTMELYNEADDTSKVDTTLTDIKPSTDEVLFDTGMTSFTLTLHNVSEVRRAFKLKSSDINICKVKPSVCYLGPNEKKNVEFTRTGTESSNSKLVVLYTIANLDGNDPGKEFKAGEKYATIHLKLTSR</sequence>
<feature type="transmembrane region" description="Helical" evidence="3">
    <location>
        <begin position="6"/>
        <end position="27"/>
    </location>
</feature>
<protein>
    <recommendedName>
        <fullName evidence="1">Major sperm protein</fullName>
    </recommendedName>
</protein>
<evidence type="ECO:0000259" key="4">
    <source>
        <dbReference type="PROSITE" id="PS50202"/>
    </source>
</evidence>
<dbReference type="InterPro" id="IPR008962">
    <property type="entry name" value="PapD-like_sf"/>
</dbReference>